<evidence type="ECO:0000256" key="1">
    <source>
        <dbReference type="PROSITE-ProRule" id="PRU00023"/>
    </source>
</evidence>
<dbReference type="PANTHER" id="PTHR24135:SF28">
    <property type="entry name" value="LD13733P"/>
    <property type="match status" value="1"/>
</dbReference>
<dbReference type="SMART" id="SM00228">
    <property type="entry name" value="PDZ"/>
    <property type="match status" value="1"/>
</dbReference>
<feature type="region of interest" description="Disordered" evidence="2">
    <location>
        <begin position="1059"/>
        <end position="1121"/>
    </location>
</feature>
<feature type="compositionally biased region" description="Low complexity" evidence="2">
    <location>
        <begin position="1067"/>
        <end position="1080"/>
    </location>
</feature>
<feature type="region of interest" description="Disordered" evidence="2">
    <location>
        <begin position="711"/>
        <end position="739"/>
    </location>
</feature>
<dbReference type="SMART" id="SM00248">
    <property type="entry name" value="ANK"/>
    <property type="match status" value="6"/>
</dbReference>
<dbReference type="Proteomes" id="UP000699462">
    <property type="component" value="Unassembled WGS sequence"/>
</dbReference>
<dbReference type="Gene3D" id="1.25.40.20">
    <property type="entry name" value="Ankyrin repeat-containing domain"/>
    <property type="match status" value="2"/>
</dbReference>
<evidence type="ECO:0000259" key="3">
    <source>
        <dbReference type="PROSITE" id="PS50106"/>
    </source>
</evidence>
<dbReference type="InterPro" id="IPR036034">
    <property type="entry name" value="PDZ_sf"/>
</dbReference>
<dbReference type="InterPro" id="IPR036770">
    <property type="entry name" value="Ankyrin_rpt-contain_sf"/>
</dbReference>
<feature type="repeat" description="ANK" evidence="1">
    <location>
        <begin position="222"/>
        <end position="254"/>
    </location>
</feature>
<comment type="caution">
    <text evidence="4">The sequence shown here is derived from an EMBL/GenBank/DDBJ whole genome shotgun (WGS) entry which is preliminary data.</text>
</comment>
<evidence type="ECO:0000313" key="4">
    <source>
        <dbReference type="EMBL" id="KAF8568647.1"/>
    </source>
</evidence>
<keyword evidence="1" id="KW-0040">ANK repeat</keyword>
<dbReference type="InterPro" id="IPR001478">
    <property type="entry name" value="PDZ"/>
</dbReference>
<dbReference type="OrthoDB" id="445896at2759"/>
<feature type="compositionally biased region" description="Polar residues" evidence="2">
    <location>
        <begin position="473"/>
        <end position="495"/>
    </location>
</feature>
<evidence type="ECO:0000256" key="2">
    <source>
        <dbReference type="SAM" id="MobiDB-lite"/>
    </source>
</evidence>
<feature type="compositionally biased region" description="Polar residues" evidence="2">
    <location>
        <begin position="1081"/>
        <end position="1105"/>
    </location>
</feature>
<feature type="repeat" description="ANK" evidence="1">
    <location>
        <begin position="289"/>
        <end position="321"/>
    </location>
</feature>
<feature type="region of interest" description="Disordered" evidence="2">
    <location>
        <begin position="930"/>
        <end position="953"/>
    </location>
</feature>
<dbReference type="GO" id="GO:0035255">
    <property type="term" value="F:ionotropic glutamate receptor binding"/>
    <property type="evidence" value="ECO:0007669"/>
    <property type="project" value="TreeGrafter"/>
</dbReference>
<dbReference type="GO" id="GO:0014069">
    <property type="term" value="C:postsynaptic density"/>
    <property type="evidence" value="ECO:0007669"/>
    <property type="project" value="TreeGrafter"/>
</dbReference>
<feature type="domain" description="PDZ" evidence="3">
    <location>
        <begin position="753"/>
        <end position="836"/>
    </location>
</feature>
<feature type="region of interest" description="Disordered" evidence="2">
    <location>
        <begin position="399"/>
        <end position="436"/>
    </location>
</feature>
<organism evidence="4 5">
    <name type="scientific">Paragonimus westermani</name>
    <dbReference type="NCBI Taxonomy" id="34504"/>
    <lineage>
        <taxon>Eukaryota</taxon>
        <taxon>Metazoa</taxon>
        <taxon>Spiralia</taxon>
        <taxon>Lophotrochozoa</taxon>
        <taxon>Platyhelminthes</taxon>
        <taxon>Trematoda</taxon>
        <taxon>Digenea</taxon>
        <taxon>Plagiorchiida</taxon>
        <taxon>Troglotremata</taxon>
        <taxon>Troglotrematidae</taxon>
        <taxon>Paragonimus</taxon>
    </lineage>
</organism>
<dbReference type="InterPro" id="IPR041489">
    <property type="entry name" value="PDZ_6"/>
</dbReference>
<feature type="repeat" description="ANK" evidence="1">
    <location>
        <begin position="341"/>
        <end position="373"/>
    </location>
</feature>
<feature type="compositionally biased region" description="Polar residues" evidence="2">
    <location>
        <begin position="718"/>
        <end position="739"/>
    </location>
</feature>
<dbReference type="GO" id="GO:0045211">
    <property type="term" value="C:postsynaptic membrane"/>
    <property type="evidence" value="ECO:0007669"/>
    <property type="project" value="TreeGrafter"/>
</dbReference>
<dbReference type="SUPFAM" id="SSF48403">
    <property type="entry name" value="Ankyrin repeat"/>
    <property type="match status" value="1"/>
</dbReference>
<sequence length="1187" mass="130262">MKKFTLPFGTDADSNQSAHTVNDLGLETELPRITTLNILLVTMNKRTTLKVIGDAVLLDIKCKLLKAFGSHIADGQNMGLFLPSEGGKMGKFLEEERLLSEYTGERTQVDLEFIHKIRIRANPNTVTNLVDKFSKVCTIFVTVLANLDNSIKKDLHKTFMRYVSRGDHKKVSSILSKGFDPNFQCPKTGETPLTLTATLPKPNTMISILIANGAHRDYYSKSGLTALHKAAIAGNFEAVKTLLDFGQSPNSIDAAGLTPLYHNIIHDQDTKICHSLLYEHSELGVYNHEGLQEIHQASRLNRIKQINLLIMYGAEVNSRCAPTRRPLAAGSPAQMGSLAVAGDTPLHTAAAAGQREAVMRLLSWGADPSLLNTNNQTAVQVAQSYGHLELAESIRLFRGGKQQGDDGPFLPTPTYNPRRRLRRTPPNSYITDPTAPIGSTTKSSVYNVVSIPTHKTTDLPTTCLSPGARKTRTTSSRPTCLSSVGHQPMNRTASMGNLIPCDSRERIDKLNTTLDISNRTDGVTNDVTNMCDSFLMATQIYYDVTQRPVTTANVTLARRPKQTSNVSEAIEKESRLPTDATKHIPTSRSSGSPRHFSRLTGHDRIQRGVHTNENHYDDPTDELDIRLQREGSQTDSGISSSSMDKNLLAGKYGTNNVLTGDSEQLTQIGPKVQNLERLSSSSSVQSTSATDNKRVIRPSLSCFDSREWRLNSDKRGNQDNSSGNCTNRDNVRQTQTTPVDTKSLVTPILAPRTVVIQKSSQSKTGSSFGLSLRTTKNADIVAHFHPTLGKPSLQIATRIIPNMPAYNAGIREGDFVLKINGVDITRFSHEEVVQYLSTVTLDSVRLTIASPCSVPKQHPAAPKPPVNEEILTHTPDGHHGSRKLPPTSKSDNSTSSDVYYSFPEVCMTNGVPQVLLQCQQQPSRMPDELTKLKRAATHSSESSGLSSARCSDRTNCSSIRDEGVWSQSMDEAGSNNVSGHKSTVNRSNNLIPVSRPMETSMLVNQPADKLEKRISALHSSQTNRLPRSQTVCGLSNSQSILAESPSTAQSFYFPKNPRFQRVGSRESNSSVCSIANSSRSQPRSGIVRSQSGSTSVSRRPTQHTSYVVADPPQPINHWNPTPPRLTVIKADRSQSIHREGSQNQPLSGPQLIRRYPAHRVRTPSLNRITGNNDVNSDLIILPPAEFR</sequence>
<gene>
    <name evidence="4" type="ORF">P879_02331</name>
</gene>
<protein>
    <recommendedName>
        <fullName evidence="3">PDZ domain-containing protein</fullName>
    </recommendedName>
</protein>
<name>A0A8T0DPJ8_9TREM</name>
<dbReference type="Pfam" id="PF12796">
    <property type="entry name" value="Ank_2"/>
    <property type="match status" value="1"/>
</dbReference>
<evidence type="ECO:0000313" key="5">
    <source>
        <dbReference type="Proteomes" id="UP000699462"/>
    </source>
</evidence>
<accession>A0A8T0DPJ8</accession>
<dbReference type="InterPro" id="IPR002110">
    <property type="entry name" value="Ankyrin_rpt"/>
</dbReference>
<dbReference type="PANTHER" id="PTHR24135">
    <property type="entry name" value="SH3 AND MULTIPLE ANKYRIN REPEAT DOMAINS PROTEIN"/>
    <property type="match status" value="1"/>
</dbReference>
<feature type="region of interest" description="Disordered" evidence="2">
    <location>
        <begin position="460"/>
        <end position="496"/>
    </location>
</feature>
<dbReference type="AlphaFoldDB" id="A0A8T0DPJ8"/>
<dbReference type="PROSITE" id="PS50106">
    <property type="entry name" value="PDZ"/>
    <property type="match status" value="1"/>
</dbReference>
<feature type="region of interest" description="Disordered" evidence="2">
    <location>
        <begin position="560"/>
        <end position="620"/>
    </location>
</feature>
<dbReference type="EMBL" id="JTDF01002597">
    <property type="protein sequence ID" value="KAF8568647.1"/>
    <property type="molecule type" value="Genomic_DNA"/>
</dbReference>
<dbReference type="PROSITE" id="PS50088">
    <property type="entry name" value="ANK_REPEAT"/>
    <property type="match status" value="3"/>
</dbReference>
<dbReference type="InterPro" id="IPR051569">
    <property type="entry name" value="SHANK"/>
</dbReference>
<dbReference type="SUPFAM" id="SSF50156">
    <property type="entry name" value="PDZ domain-like"/>
    <property type="match status" value="1"/>
</dbReference>
<proteinExistence type="predicted"/>
<reference evidence="4 5" key="1">
    <citation type="submission" date="2019-07" db="EMBL/GenBank/DDBJ databases">
        <title>Annotation for the trematode Paragonimus westermani.</title>
        <authorList>
            <person name="Choi Y.-J."/>
        </authorList>
    </citation>
    <scope>NUCLEOTIDE SEQUENCE [LARGE SCALE GENOMIC DNA]</scope>
    <source>
        <strain evidence="4">180907_Pwestermani</strain>
    </source>
</reference>
<dbReference type="Gene3D" id="2.30.42.10">
    <property type="match status" value="1"/>
</dbReference>
<feature type="region of interest" description="Disordered" evidence="2">
    <location>
        <begin position="853"/>
        <end position="895"/>
    </location>
</feature>
<dbReference type="Pfam" id="PF17820">
    <property type="entry name" value="PDZ_6"/>
    <property type="match status" value="1"/>
</dbReference>
<feature type="compositionally biased region" description="Basic and acidic residues" evidence="2">
    <location>
        <begin position="569"/>
        <end position="582"/>
    </location>
</feature>
<dbReference type="Pfam" id="PF00023">
    <property type="entry name" value="Ank"/>
    <property type="match status" value="1"/>
</dbReference>
<keyword evidence="5" id="KW-1185">Reference proteome</keyword>
<dbReference type="GO" id="GO:0043197">
    <property type="term" value="C:dendritic spine"/>
    <property type="evidence" value="ECO:0007669"/>
    <property type="project" value="TreeGrafter"/>
</dbReference>
<feature type="compositionally biased region" description="Basic and acidic residues" evidence="2">
    <location>
        <begin position="600"/>
        <end position="620"/>
    </location>
</feature>
<dbReference type="PROSITE" id="PS50297">
    <property type="entry name" value="ANK_REP_REGION"/>
    <property type="match status" value="2"/>
</dbReference>
<feature type="compositionally biased region" description="Polar residues" evidence="2">
    <location>
        <begin position="937"/>
        <end position="953"/>
    </location>
</feature>
<dbReference type="GO" id="GO:0030160">
    <property type="term" value="F:synaptic receptor adaptor activity"/>
    <property type="evidence" value="ECO:0007669"/>
    <property type="project" value="TreeGrafter"/>
</dbReference>